<dbReference type="GO" id="GO:0005743">
    <property type="term" value="C:mitochondrial inner membrane"/>
    <property type="evidence" value="ECO:0007669"/>
    <property type="project" value="UniProtKB-SubCell"/>
</dbReference>
<keyword evidence="11 17" id="KW-1133">Transmembrane helix</keyword>
<protein>
    <recommendedName>
        <fullName evidence="4">NADH dehydrogenase [ubiquinone] 1 beta subcomplex subunit 11, mitochondrial</fullName>
    </recommendedName>
    <alternativeName>
        <fullName evidence="15">Complex I-ESSS</fullName>
    </alternativeName>
    <alternativeName>
        <fullName evidence="14">NADH-ubiquinone oxidoreductase ESSS subunit</fullName>
    </alternativeName>
</protein>
<accession>A0ABD2WIE0</accession>
<gene>
    <name evidence="18" type="ORF">TKK_012755</name>
</gene>
<keyword evidence="12" id="KW-0496">Mitochondrion</keyword>
<evidence type="ECO:0000256" key="4">
    <source>
        <dbReference type="ARBA" id="ARBA00018632"/>
    </source>
</evidence>
<evidence type="ECO:0000256" key="17">
    <source>
        <dbReference type="SAM" id="Phobius"/>
    </source>
</evidence>
<keyword evidence="9" id="KW-0809">Transit peptide</keyword>
<evidence type="ECO:0000256" key="14">
    <source>
        <dbReference type="ARBA" id="ARBA00030753"/>
    </source>
</evidence>
<dbReference type="Pfam" id="PF10183">
    <property type="entry name" value="ESSS"/>
    <property type="match status" value="1"/>
</dbReference>
<sequence length="173" mass="19159">MMAGLVRLKGMQNLVGRLASTSKLSVVNSNRAAACSSRLLTLRRAVGTSSSSKAGNVAEKAQVCPTPGTASKIRQPKEEIWVSYGYCKEDKWLDRHQMHMTMFVSICILTCGGAFLLAYLPDFKMKDWALREAYLRLRDREARGLPPIDCNIVDPALVKLPTDEELGDTEIII</sequence>
<dbReference type="Proteomes" id="UP001627154">
    <property type="component" value="Unassembled WGS sequence"/>
</dbReference>
<keyword evidence="5" id="KW-0813">Transport</keyword>
<comment type="similarity">
    <text evidence="3">Belongs to the complex I NDUFB11 subunit family.</text>
</comment>
<evidence type="ECO:0000313" key="19">
    <source>
        <dbReference type="Proteomes" id="UP001627154"/>
    </source>
</evidence>
<evidence type="ECO:0000256" key="1">
    <source>
        <dbReference type="ARBA" id="ARBA00003195"/>
    </source>
</evidence>
<dbReference type="PANTHER" id="PTHR13327:SF0">
    <property type="entry name" value="NADH DEHYDROGENASE [UBIQUINONE] 1 BETA SUBCOMPLEX SUBUNIT 11, MITOCHONDRIAL"/>
    <property type="match status" value="1"/>
</dbReference>
<evidence type="ECO:0000256" key="5">
    <source>
        <dbReference type="ARBA" id="ARBA00022448"/>
    </source>
</evidence>
<evidence type="ECO:0000256" key="6">
    <source>
        <dbReference type="ARBA" id="ARBA00022660"/>
    </source>
</evidence>
<keyword evidence="10" id="KW-0249">Electron transport</keyword>
<proteinExistence type="inferred from homology"/>
<evidence type="ECO:0000313" key="18">
    <source>
        <dbReference type="EMBL" id="KAL3392706.1"/>
    </source>
</evidence>
<keyword evidence="19" id="KW-1185">Reference proteome</keyword>
<reference evidence="18 19" key="1">
    <citation type="journal article" date="2024" name="bioRxiv">
        <title>A reference genome for Trichogramma kaykai: A tiny desert-dwelling parasitoid wasp with competing sex-ratio distorters.</title>
        <authorList>
            <person name="Culotta J."/>
            <person name="Lindsey A.R."/>
        </authorList>
    </citation>
    <scope>NUCLEOTIDE SEQUENCE [LARGE SCALE GENOMIC DNA]</scope>
    <source>
        <strain evidence="18 19">KSX58</strain>
    </source>
</reference>
<comment type="subunit">
    <text evidence="16">Complex I is composed of 45 different subunits. Interacts with BCAP31.</text>
</comment>
<dbReference type="InterPro" id="IPR019329">
    <property type="entry name" value="NADH_UbQ_OxRdtase_ESSS_su"/>
</dbReference>
<evidence type="ECO:0000256" key="15">
    <source>
        <dbReference type="ARBA" id="ARBA00031387"/>
    </source>
</evidence>
<organism evidence="18 19">
    <name type="scientific">Trichogramma kaykai</name>
    <dbReference type="NCBI Taxonomy" id="54128"/>
    <lineage>
        <taxon>Eukaryota</taxon>
        <taxon>Metazoa</taxon>
        <taxon>Ecdysozoa</taxon>
        <taxon>Arthropoda</taxon>
        <taxon>Hexapoda</taxon>
        <taxon>Insecta</taxon>
        <taxon>Pterygota</taxon>
        <taxon>Neoptera</taxon>
        <taxon>Endopterygota</taxon>
        <taxon>Hymenoptera</taxon>
        <taxon>Apocrita</taxon>
        <taxon>Proctotrupomorpha</taxon>
        <taxon>Chalcidoidea</taxon>
        <taxon>Trichogrammatidae</taxon>
        <taxon>Trichogramma</taxon>
    </lineage>
</organism>
<evidence type="ECO:0000256" key="11">
    <source>
        <dbReference type="ARBA" id="ARBA00022989"/>
    </source>
</evidence>
<evidence type="ECO:0000256" key="8">
    <source>
        <dbReference type="ARBA" id="ARBA00022792"/>
    </source>
</evidence>
<dbReference type="EMBL" id="JBJJXI010000102">
    <property type="protein sequence ID" value="KAL3392706.1"/>
    <property type="molecule type" value="Genomic_DNA"/>
</dbReference>
<dbReference type="AlphaFoldDB" id="A0ABD2WIE0"/>
<evidence type="ECO:0000256" key="9">
    <source>
        <dbReference type="ARBA" id="ARBA00022946"/>
    </source>
</evidence>
<evidence type="ECO:0000256" key="10">
    <source>
        <dbReference type="ARBA" id="ARBA00022982"/>
    </source>
</evidence>
<dbReference type="PANTHER" id="PTHR13327">
    <property type="entry name" value="NADH-UBIQUINONE OXIDOREDUCTASE ESSS SUBUNIT, MITOCHONDRIAL PRECURSOR"/>
    <property type="match status" value="1"/>
</dbReference>
<evidence type="ECO:0000256" key="16">
    <source>
        <dbReference type="ARBA" id="ARBA00046528"/>
    </source>
</evidence>
<evidence type="ECO:0000256" key="12">
    <source>
        <dbReference type="ARBA" id="ARBA00023128"/>
    </source>
</evidence>
<keyword evidence="6" id="KW-0679">Respiratory chain</keyword>
<name>A0ABD2WIE0_9HYME</name>
<comment type="function">
    <text evidence="1">Accessory subunit of the mitochondrial membrane respiratory chain NADH dehydrogenase (Complex I), that is believed not to be involved in catalysis. Complex I functions in the transfer of electrons from NADH to the respiratory chain. The immediate electron acceptor for the enzyme is believed to be ubiquinone.</text>
</comment>
<comment type="caution">
    <text evidence="18">The sequence shown here is derived from an EMBL/GenBank/DDBJ whole genome shotgun (WGS) entry which is preliminary data.</text>
</comment>
<evidence type="ECO:0000256" key="2">
    <source>
        <dbReference type="ARBA" id="ARBA00004434"/>
    </source>
</evidence>
<keyword evidence="13 17" id="KW-0472">Membrane</keyword>
<keyword evidence="8" id="KW-0999">Mitochondrion inner membrane</keyword>
<keyword evidence="7 17" id="KW-0812">Transmembrane</keyword>
<evidence type="ECO:0000256" key="3">
    <source>
        <dbReference type="ARBA" id="ARBA00008915"/>
    </source>
</evidence>
<feature type="transmembrane region" description="Helical" evidence="17">
    <location>
        <begin position="100"/>
        <end position="120"/>
    </location>
</feature>
<comment type="subcellular location">
    <subcellularLocation>
        <location evidence="2">Mitochondrion inner membrane</location>
        <topology evidence="2">Single-pass membrane protein</topology>
    </subcellularLocation>
</comment>
<evidence type="ECO:0000256" key="7">
    <source>
        <dbReference type="ARBA" id="ARBA00022692"/>
    </source>
</evidence>
<evidence type="ECO:0000256" key="13">
    <source>
        <dbReference type="ARBA" id="ARBA00023136"/>
    </source>
</evidence>